<dbReference type="InterPro" id="IPR045584">
    <property type="entry name" value="Pilin-like"/>
</dbReference>
<dbReference type="Pfam" id="PF00114">
    <property type="entry name" value="Pilin"/>
    <property type="match status" value="1"/>
</dbReference>
<keyword evidence="4" id="KW-1185">Reference proteome</keyword>
<dbReference type="Pfam" id="PF13511">
    <property type="entry name" value="DUF4124"/>
    <property type="match status" value="1"/>
</dbReference>
<organism evidence="3 4">
    <name type="scientific">Gilvimarinus gilvus</name>
    <dbReference type="NCBI Taxonomy" id="3058038"/>
    <lineage>
        <taxon>Bacteria</taxon>
        <taxon>Pseudomonadati</taxon>
        <taxon>Pseudomonadota</taxon>
        <taxon>Gammaproteobacteria</taxon>
        <taxon>Cellvibrionales</taxon>
        <taxon>Cellvibrionaceae</taxon>
        <taxon>Gilvimarinus</taxon>
    </lineage>
</organism>
<comment type="caution">
    <text evidence="3">The sequence shown here is derived from an EMBL/GenBank/DDBJ whole genome shotgun (WGS) entry which is preliminary data.</text>
</comment>
<comment type="similarity">
    <text evidence="1">Belongs to the N-Me-Phe pilin family.</text>
</comment>
<feature type="domain" description="DUF4124" evidence="2">
    <location>
        <begin position="14"/>
        <end position="57"/>
    </location>
</feature>
<proteinExistence type="inferred from homology"/>
<accession>A0ABU4RYA0</accession>
<dbReference type="Proteomes" id="UP001273505">
    <property type="component" value="Unassembled WGS sequence"/>
</dbReference>
<protein>
    <submittedName>
        <fullName evidence="3">DUF4124 domain-containing protein</fullName>
    </submittedName>
</protein>
<dbReference type="SUPFAM" id="SSF54523">
    <property type="entry name" value="Pili subunits"/>
    <property type="match status" value="1"/>
</dbReference>
<reference evidence="3 4" key="1">
    <citation type="submission" date="2023-11" db="EMBL/GenBank/DDBJ databases">
        <title>Gilvimarinus fulvus sp. nov., isolated from the surface of Kelp.</title>
        <authorList>
            <person name="Sun Y.Y."/>
            <person name="Gong Y."/>
            <person name="Du Z.J."/>
        </authorList>
    </citation>
    <scope>NUCLEOTIDE SEQUENCE [LARGE SCALE GENOMIC DNA]</scope>
    <source>
        <strain evidence="3 4">SDUM040013</strain>
    </source>
</reference>
<dbReference type="RefSeq" id="WP_302723550.1">
    <property type="nucleotide sequence ID" value="NZ_JAULRU010000617.1"/>
</dbReference>
<evidence type="ECO:0000259" key="2">
    <source>
        <dbReference type="Pfam" id="PF13511"/>
    </source>
</evidence>
<dbReference type="EMBL" id="JAXAFO010000016">
    <property type="protein sequence ID" value="MDX6849847.1"/>
    <property type="molecule type" value="Genomic_DNA"/>
</dbReference>
<dbReference type="Gene3D" id="3.30.700.10">
    <property type="entry name" value="Glycoprotein, Type 4 Pilin"/>
    <property type="match status" value="1"/>
</dbReference>
<sequence>MNFIAWFIGGIGLSLSALSIAQVYTWKDESGKVHYSDQRRADNAEATQIDIGAMPPPILVNALAPVSFSKNAAPLVLDGFYYAQTVSVSEKELITYYFGGDCVSPTSQDFNQLRTTYPNVLREEKNLMADVFRAFRLQGYGNLYRSGHYSTPDLSAVNAVTLSGEIVDLSINACRSQLMSGARTGDLENSSVGQFDLLNAWLQVRWRVSLAGESTPLFEIETEGMAATRLQERLGLTSAVRVAFEMAVNNLIAREDFRQSVTFPGDRNAYDVTTKEPRHVDDEPLAVNPLDTERKLYERALLQSSFSQALQRLSLLKIGVAEYFHIQGSMPLTIDDLGYNAKAISANRYIDSVKMRAPGVIYAELSEEHFPGSHFIELAPEVEEGFSYIQWACLTSMPKYIAPGVCHQP</sequence>
<evidence type="ECO:0000313" key="4">
    <source>
        <dbReference type="Proteomes" id="UP001273505"/>
    </source>
</evidence>
<name>A0ABU4RYA0_9GAMM</name>
<dbReference type="InterPro" id="IPR025392">
    <property type="entry name" value="DUF4124"/>
</dbReference>
<evidence type="ECO:0000313" key="3">
    <source>
        <dbReference type="EMBL" id="MDX6849847.1"/>
    </source>
</evidence>
<dbReference type="InterPro" id="IPR001082">
    <property type="entry name" value="Pilin"/>
</dbReference>
<gene>
    <name evidence="3" type="ORF">SCD92_10785</name>
</gene>
<evidence type="ECO:0000256" key="1">
    <source>
        <dbReference type="ARBA" id="ARBA00005233"/>
    </source>
</evidence>